<proteinExistence type="predicted"/>
<feature type="region of interest" description="Disordered" evidence="1">
    <location>
        <begin position="177"/>
        <end position="207"/>
    </location>
</feature>
<gene>
    <name evidence="2" type="ORF">Purlil1_3966</name>
</gene>
<comment type="caution">
    <text evidence="2">The sequence shown here is derived from an EMBL/GenBank/DDBJ whole genome shotgun (WGS) entry which is preliminary data.</text>
</comment>
<protein>
    <submittedName>
        <fullName evidence="2">Uncharacterized protein</fullName>
    </submittedName>
</protein>
<accession>A0ABR0C626</accession>
<feature type="compositionally biased region" description="Basic and acidic residues" evidence="1">
    <location>
        <begin position="196"/>
        <end position="207"/>
    </location>
</feature>
<organism evidence="2 3">
    <name type="scientific">Purpureocillium lilacinum</name>
    <name type="common">Paecilomyces lilacinus</name>
    <dbReference type="NCBI Taxonomy" id="33203"/>
    <lineage>
        <taxon>Eukaryota</taxon>
        <taxon>Fungi</taxon>
        <taxon>Dikarya</taxon>
        <taxon>Ascomycota</taxon>
        <taxon>Pezizomycotina</taxon>
        <taxon>Sordariomycetes</taxon>
        <taxon>Hypocreomycetidae</taxon>
        <taxon>Hypocreales</taxon>
        <taxon>Ophiocordycipitaceae</taxon>
        <taxon>Purpureocillium</taxon>
    </lineage>
</organism>
<sequence>MTEPCGSKLEPALGALRQSRADFCLAPTLLAAIATAVGIARASRRAGWRGSGPGFKIHRGAVVVDGGGRDGMGAWDGMDGLVWFGCPVAGAGITALSNPPPAVCTDKVYSHLAAAAATVGGWPQCPCVREAWNLHPVGPSTWRTTALPTAADASGIARRMYIHPGFHTPCHAMPCHASIPPPHRPSSPPPPPPPQDGREREVARRVS</sequence>
<name>A0ABR0C626_PURLI</name>
<dbReference type="Proteomes" id="UP001287286">
    <property type="component" value="Unassembled WGS sequence"/>
</dbReference>
<reference evidence="2 3" key="1">
    <citation type="journal article" date="2024" name="Microbiol. Resour. Announc.">
        <title>Genome annotations for the ascomycete fungi Trichoderma harzianum, Trichoderma aggressivum, and Purpureocillium lilacinum.</title>
        <authorList>
            <person name="Beijen E.P.W."/>
            <person name="Ohm R.A."/>
        </authorList>
    </citation>
    <scope>NUCLEOTIDE SEQUENCE [LARGE SCALE GENOMIC DNA]</scope>
    <source>
        <strain evidence="2 3">CBS 150709</strain>
    </source>
</reference>
<feature type="compositionally biased region" description="Pro residues" evidence="1">
    <location>
        <begin position="179"/>
        <end position="195"/>
    </location>
</feature>
<evidence type="ECO:0000313" key="2">
    <source>
        <dbReference type="EMBL" id="KAK4091536.1"/>
    </source>
</evidence>
<dbReference type="EMBL" id="JAWRVI010000011">
    <property type="protein sequence ID" value="KAK4091536.1"/>
    <property type="molecule type" value="Genomic_DNA"/>
</dbReference>
<keyword evidence="3" id="KW-1185">Reference proteome</keyword>
<evidence type="ECO:0000313" key="3">
    <source>
        <dbReference type="Proteomes" id="UP001287286"/>
    </source>
</evidence>
<evidence type="ECO:0000256" key="1">
    <source>
        <dbReference type="SAM" id="MobiDB-lite"/>
    </source>
</evidence>